<comment type="caution">
    <text evidence="3">The sequence shown here is derived from an EMBL/GenBank/DDBJ whole genome shotgun (WGS) entry which is preliminary data.</text>
</comment>
<reference evidence="3 4" key="1">
    <citation type="submission" date="2023-08" db="EMBL/GenBank/DDBJ databases">
        <authorList>
            <person name="Joshi A."/>
            <person name="Thite S."/>
        </authorList>
    </citation>
    <scope>NUCLEOTIDE SEQUENCE [LARGE SCALE GENOMIC DNA]</scope>
    <source>
        <strain evidence="3 4">AC40</strain>
    </source>
</reference>
<dbReference type="EMBL" id="JAUZVZ010000022">
    <property type="protein sequence ID" value="MDP4537260.1"/>
    <property type="molecule type" value="Genomic_DNA"/>
</dbReference>
<evidence type="ECO:0000313" key="4">
    <source>
        <dbReference type="Proteomes" id="UP001231616"/>
    </source>
</evidence>
<keyword evidence="1" id="KW-0145">Chemotaxis</keyword>
<dbReference type="InterPro" id="IPR028976">
    <property type="entry name" value="CheC-like_sf"/>
</dbReference>
<dbReference type="RefSeq" id="WP_305894524.1">
    <property type="nucleotide sequence ID" value="NZ_JAUZVZ010000022.1"/>
</dbReference>
<evidence type="ECO:0000259" key="2">
    <source>
        <dbReference type="Pfam" id="PF04509"/>
    </source>
</evidence>
<proteinExistence type="predicted"/>
<evidence type="ECO:0000313" key="3">
    <source>
        <dbReference type="EMBL" id="MDP4537260.1"/>
    </source>
</evidence>
<name>A0ABT9H1S1_9GAMM</name>
<dbReference type="InterPro" id="IPR007597">
    <property type="entry name" value="CheC"/>
</dbReference>
<dbReference type="Pfam" id="PF04509">
    <property type="entry name" value="CheC"/>
    <property type="match status" value="1"/>
</dbReference>
<dbReference type="CDD" id="cd17910">
    <property type="entry name" value="CheC_ClassII"/>
    <property type="match status" value="1"/>
</dbReference>
<sequence length="202" mass="22377">MVILTPDQQDALQELMNVAMGGASDQLARFLNTFIHLQVPAIQVVEASSVPEQLARMYVDDDTRLVSQGFMGSAGIQGEAMLLYKMASTHQLAGILGYQQDDTSESEMLSDISSILTTTFLNSLSAQLDSSLSYSAPRLLSCQPSELKQRLKELSERWTAALQVNIHYQVTDYAFDCEMILLIPGSALETLQHQLDLILQEF</sequence>
<keyword evidence="4" id="KW-1185">Reference proteome</keyword>
<gene>
    <name evidence="3" type="ORF">Q3O60_13795</name>
</gene>
<dbReference type="Gene3D" id="3.40.1550.10">
    <property type="entry name" value="CheC-like"/>
    <property type="match status" value="1"/>
</dbReference>
<organism evidence="3 4">
    <name type="scientific">Alkalimonas collagenimarina</name>
    <dbReference type="NCBI Taxonomy" id="400390"/>
    <lineage>
        <taxon>Bacteria</taxon>
        <taxon>Pseudomonadati</taxon>
        <taxon>Pseudomonadota</taxon>
        <taxon>Gammaproteobacteria</taxon>
        <taxon>Alkalimonas</taxon>
    </lineage>
</organism>
<accession>A0ABT9H1S1</accession>
<dbReference type="SUPFAM" id="SSF103039">
    <property type="entry name" value="CheC-like"/>
    <property type="match status" value="1"/>
</dbReference>
<feature type="domain" description="CheC-like protein" evidence="2">
    <location>
        <begin position="8"/>
        <end position="42"/>
    </location>
</feature>
<evidence type="ECO:0000256" key="1">
    <source>
        <dbReference type="ARBA" id="ARBA00022500"/>
    </source>
</evidence>
<protein>
    <submittedName>
        <fullName evidence="3">Chemotaxis protein CheC</fullName>
    </submittedName>
</protein>
<dbReference type="Proteomes" id="UP001231616">
    <property type="component" value="Unassembled WGS sequence"/>
</dbReference>